<dbReference type="AlphaFoldDB" id="A0A5C5VFR0"/>
<dbReference type="PROSITE" id="PS50850">
    <property type="entry name" value="MFS"/>
    <property type="match status" value="1"/>
</dbReference>
<gene>
    <name evidence="10" type="primary">yegT_3</name>
    <name evidence="10" type="ORF">KOR34_24400</name>
</gene>
<feature type="compositionally biased region" description="Acidic residues" evidence="7">
    <location>
        <begin position="402"/>
        <end position="418"/>
    </location>
</feature>
<feature type="transmembrane region" description="Helical" evidence="8">
    <location>
        <begin position="297"/>
        <end position="316"/>
    </location>
</feature>
<feature type="transmembrane region" description="Helical" evidence="8">
    <location>
        <begin position="199"/>
        <end position="218"/>
    </location>
</feature>
<evidence type="ECO:0000256" key="8">
    <source>
        <dbReference type="SAM" id="Phobius"/>
    </source>
</evidence>
<dbReference type="GO" id="GO:0015213">
    <property type="term" value="F:uridine transmembrane transporter activity"/>
    <property type="evidence" value="ECO:0007669"/>
    <property type="project" value="TreeGrafter"/>
</dbReference>
<feature type="transmembrane region" description="Helical" evidence="8">
    <location>
        <begin position="41"/>
        <end position="60"/>
    </location>
</feature>
<dbReference type="Proteomes" id="UP000316714">
    <property type="component" value="Unassembled WGS sequence"/>
</dbReference>
<dbReference type="InterPro" id="IPR004740">
    <property type="entry name" value="Nuc_H_symport"/>
</dbReference>
<evidence type="ECO:0000256" key="2">
    <source>
        <dbReference type="ARBA" id="ARBA00022448"/>
    </source>
</evidence>
<keyword evidence="11" id="KW-1185">Reference proteome</keyword>
<evidence type="ECO:0000256" key="4">
    <source>
        <dbReference type="ARBA" id="ARBA00022692"/>
    </source>
</evidence>
<evidence type="ECO:0000256" key="6">
    <source>
        <dbReference type="ARBA" id="ARBA00023136"/>
    </source>
</evidence>
<organism evidence="10 11">
    <name type="scientific">Posidoniimonas corsicana</name>
    <dbReference type="NCBI Taxonomy" id="1938618"/>
    <lineage>
        <taxon>Bacteria</taxon>
        <taxon>Pseudomonadati</taxon>
        <taxon>Planctomycetota</taxon>
        <taxon>Planctomycetia</taxon>
        <taxon>Pirellulales</taxon>
        <taxon>Lacipirellulaceae</taxon>
        <taxon>Posidoniimonas</taxon>
    </lineage>
</organism>
<dbReference type="GO" id="GO:0005886">
    <property type="term" value="C:plasma membrane"/>
    <property type="evidence" value="ECO:0007669"/>
    <property type="project" value="UniProtKB-SubCell"/>
</dbReference>
<feature type="transmembrane region" description="Helical" evidence="8">
    <location>
        <begin position="267"/>
        <end position="285"/>
    </location>
</feature>
<dbReference type="PANTHER" id="PTHR23522">
    <property type="entry name" value="BLL5896 PROTEIN"/>
    <property type="match status" value="1"/>
</dbReference>
<proteinExistence type="predicted"/>
<keyword evidence="5 8" id="KW-1133">Transmembrane helix</keyword>
<protein>
    <submittedName>
        <fullName evidence="10">Putative nucleoside transporter YegT</fullName>
    </submittedName>
</protein>
<keyword evidence="6 8" id="KW-0472">Membrane</keyword>
<feature type="transmembrane region" description="Helical" evidence="8">
    <location>
        <begin position="159"/>
        <end position="178"/>
    </location>
</feature>
<feature type="transmembrane region" description="Helical" evidence="8">
    <location>
        <begin position="328"/>
        <end position="351"/>
    </location>
</feature>
<evidence type="ECO:0000256" key="1">
    <source>
        <dbReference type="ARBA" id="ARBA00004651"/>
    </source>
</evidence>
<evidence type="ECO:0000256" key="5">
    <source>
        <dbReference type="ARBA" id="ARBA00022989"/>
    </source>
</evidence>
<evidence type="ECO:0000313" key="10">
    <source>
        <dbReference type="EMBL" id="TWT37488.1"/>
    </source>
</evidence>
<accession>A0A5C5VFR0</accession>
<comment type="subcellular location">
    <subcellularLocation>
        <location evidence="1">Cell membrane</location>
        <topology evidence="1">Multi-pass membrane protein</topology>
    </subcellularLocation>
</comment>
<feature type="transmembrane region" description="Helical" evidence="8">
    <location>
        <begin position="127"/>
        <end position="147"/>
    </location>
</feature>
<keyword evidence="3" id="KW-1003">Cell membrane</keyword>
<dbReference type="Pfam" id="PF03825">
    <property type="entry name" value="Nuc_H_symport"/>
    <property type="match status" value="1"/>
</dbReference>
<reference evidence="10 11" key="1">
    <citation type="submission" date="2019-02" db="EMBL/GenBank/DDBJ databases">
        <title>Deep-cultivation of Planctomycetes and their phenomic and genomic characterization uncovers novel biology.</title>
        <authorList>
            <person name="Wiegand S."/>
            <person name="Jogler M."/>
            <person name="Boedeker C."/>
            <person name="Pinto D."/>
            <person name="Vollmers J."/>
            <person name="Rivas-Marin E."/>
            <person name="Kohn T."/>
            <person name="Peeters S.H."/>
            <person name="Heuer A."/>
            <person name="Rast P."/>
            <person name="Oberbeckmann S."/>
            <person name="Bunk B."/>
            <person name="Jeske O."/>
            <person name="Meyerdierks A."/>
            <person name="Storesund J.E."/>
            <person name="Kallscheuer N."/>
            <person name="Luecker S."/>
            <person name="Lage O.M."/>
            <person name="Pohl T."/>
            <person name="Merkel B.J."/>
            <person name="Hornburger P."/>
            <person name="Mueller R.-W."/>
            <person name="Bruemmer F."/>
            <person name="Labrenz M."/>
            <person name="Spormann A.M."/>
            <person name="Op Den Camp H."/>
            <person name="Overmann J."/>
            <person name="Amann R."/>
            <person name="Jetten M.S.M."/>
            <person name="Mascher T."/>
            <person name="Medema M.H."/>
            <person name="Devos D.P."/>
            <person name="Kaster A.-K."/>
            <person name="Ovreas L."/>
            <person name="Rohde M."/>
            <person name="Galperin M.Y."/>
            <person name="Jogler C."/>
        </authorList>
    </citation>
    <scope>NUCLEOTIDE SEQUENCE [LARGE SCALE GENOMIC DNA]</scope>
    <source>
        <strain evidence="10 11">KOR34</strain>
    </source>
</reference>
<evidence type="ECO:0000259" key="9">
    <source>
        <dbReference type="PROSITE" id="PS50850"/>
    </source>
</evidence>
<dbReference type="InterPro" id="IPR036259">
    <property type="entry name" value="MFS_trans_sf"/>
</dbReference>
<feature type="region of interest" description="Disordered" evidence="7">
    <location>
        <begin position="397"/>
        <end position="427"/>
    </location>
</feature>
<dbReference type="InterPro" id="IPR020846">
    <property type="entry name" value="MFS_dom"/>
</dbReference>
<evidence type="ECO:0000256" key="3">
    <source>
        <dbReference type="ARBA" id="ARBA00022475"/>
    </source>
</evidence>
<dbReference type="PANTHER" id="PTHR23522:SF4">
    <property type="entry name" value="NUCLEOSIDE PERMEASE NUPG-RELATED"/>
    <property type="match status" value="1"/>
</dbReference>
<dbReference type="Gene3D" id="1.20.1250.20">
    <property type="entry name" value="MFS general substrate transporter like domains"/>
    <property type="match status" value="2"/>
</dbReference>
<keyword evidence="2" id="KW-0813">Transport</keyword>
<evidence type="ECO:0000313" key="11">
    <source>
        <dbReference type="Proteomes" id="UP000316714"/>
    </source>
</evidence>
<name>A0A5C5VFR0_9BACT</name>
<evidence type="ECO:0000256" key="7">
    <source>
        <dbReference type="SAM" id="MobiDB-lite"/>
    </source>
</evidence>
<sequence>MMGLQWATIGAWTSTLATYIGANTGPSGEAIFGSAFVGDIGAATAIGALFSPALCGLLVDRWFNTEWVLAALNALSAVLLVALSVCGHQGLFFLIAVCYYLAYAPTGALASSMALRQLPNSAQDFPRVRAMGTVGYIVTASLVGLWPKLTGYSIEATVIPMWIGAAVHLIYTFYALTLPSTPPEESDPASPLSGAGQLWRSRSVLAFLAISLLVAIPFRGYESFINLYLNQNNYAYPAWVQTFAQYSEVLVMLAIPLLTARFRLKNLVLVGVLAWAARFAFLAFSDGAAHPWMTYTAISLHGFSFVLVFILGQLYIDRLAPPGLRGSAQGLHVLAVFGVGSMISARLSGWAQSVWLTPVGVDPPPYEWRSFWLLQCGVSLAAALLFAVFFFEAPHHPPSTPNEDDDSQPVEADPEEVSSAESNNPVA</sequence>
<keyword evidence="4 8" id="KW-0812">Transmembrane</keyword>
<dbReference type="SUPFAM" id="SSF103473">
    <property type="entry name" value="MFS general substrate transporter"/>
    <property type="match status" value="1"/>
</dbReference>
<dbReference type="EMBL" id="SIHJ01000001">
    <property type="protein sequence ID" value="TWT37488.1"/>
    <property type="molecule type" value="Genomic_DNA"/>
</dbReference>
<comment type="caution">
    <text evidence="10">The sequence shown here is derived from an EMBL/GenBank/DDBJ whole genome shotgun (WGS) entry which is preliminary data.</text>
</comment>
<dbReference type="GO" id="GO:0015212">
    <property type="term" value="F:cytidine transmembrane transporter activity"/>
    <property type="evidence" value="ECO:0007669"/>
    <property type="project" value="TreeGrafter"/>
</dbReference>
<feature type="domain" description="Major facilitator superfamily (MFS) profile" evidence="9">
    <location>
        <begin position="198"/>
        <end position="427"/>
    </location>
</feature>
<feature type="transmembrane region" description="Helical" evidence="8">
    <location>
        <begin position="67"/>
        <end position="85"/>
    </location>
</feature>
<feature type="transmembrane region" description="Helical" evidence="8">
    <location>
        <begin position="91"/>
        <end position="115"/>
    </location>
</feature>
<feature type="transmembrane region" description="Helical" evidence="8">
    <location>
        <begin position="371"/>
        <end position="391"/>
    </location>
</feature>